<keyword evidence="3" id="KW-1185">Reference proteome</keyword>
<feature type="chain" id="PRO_5016636446" description="Secreted protein" evidence="1">
    <location>
        <begin position="18"/>
        <end position="188"/>
    </location>
</feature>
<evidence type="ECO:0000313" key="2">
    <source>
        <dbReference type="EMBL" id="RCU57478.1"/>
    </source>
</evidence>
<gene>
    <name evidence="2" type="ORF">DU428_06695</name>
</gene>
<dbReference type="Proteomes" id="UP000252249">
    <property type="component" value="Unassembled WGS sequence"/>
</dbReference>
<comment type="caution">
    <text evidence="2">The sequence shown here is derived from an EMBL/GenBank/DDBJ whole genome shotgun (WGS) entry which is preliminary data.</text>
</comment>
<evidence type="ECO:0008006" key="4">
    <source>
        <dbReference type="Google" id="ProtNLM"/>
    </source>
</evidence>
<keyword evidence="1" id="KW-0732">Signal</keyword>
<evidence type="ECO:0000313" key="3">
    <source>
        <dbReference type="Proteomes" id="UP000252249"/>
    </source>
</evidence>
<reference evidence="2 3" key="1">
    <citation type="submission" date="2018-07" db="EMBL/GenBank/DDBJ databases">
        <title>Oceanihabitans testaceum sp. nov., isolated from marine sediment.</title>
        <authorList>
            <person name="Li C.-M."/>
        </authorList>
    </citation>
    <scope>NUCLEOTIDE SEQUENCE [LARGE SCALE GENOMIC DNA]</scope>
    <source>
        <strain evidence="2 3">S9-10</strain>
    </source>
</reference>
<proteinExistence type="predicted"/>
<evidence type="ECO:0000256" key="1">
    <source>
        <dbReference type="SAM" id="SignalP"/>
    </source>
</evidence>
<accession>A0A368P4S8</accession>
<dbReference type="AlphaFoldDB" id="A0A368P4S8"/>
<dbReference type="OrthoDB" id="1524207at2"/>
<dbReference type="RefSeq" id="WP_113966089.1">
    <property type="nucleotide sequence ID" value="NZ_JAWVXR010000002.1"/>
</dbReference>
<feature type="signal peptide" evidence="1">
    <location>
        <begin position="1"/>
        <end position="17"/>
    </location>
</feature>
<sequence length="188" mass="21354">MKTLLCIILLLPFTFFSQEQTSSEKFWEQLQAHCGKAYEGEITAGGVAGDGFTGKKLVMHVRACDTNDIRIPFFVGEDKSRTWVLHLNEEKIISLKHDHRHEDGSEEEITQYGGTNSNVGLANLQMFPADPHTSNLIPAASTNLWWFTIDEKNFTYNLRRIGSERVFSVRFDLTNEIETPSAPWGTEE</sequence>
<name>A0A368P4S8_9FLAO</name>
<dbReference type="EMBL" id="QPIG01000002">
    <property type="protein sequence ID" value="RCU57478.1"/>
    <property type="molecule type" value="Genomic_DNA"/>
</dbReference>
<protein>
    <recommendedName>
        <fullName evidence="4">Secreted protein</fullName>
    </recommendedName>
</protein>
<organism evidence="2 3">
    <name type="scientific">Oceanihabitans sediminis</name>
    <dbReference type="NCBI Taxonomy" id="1812012"/>
    <lineage>
        <taxon>Bacteria</taxon>
        <taxon>Pseudomonadati</taxon>
        <taxon>Bacteroidota</taxon>
        <taxon>Flavobacteriia</taxon>
        <taxon>Flavobacteriales</taxon>
        <taxon>Flavobacteriaceae</taxon>
        <taxon>Oceanihabitans</taxon>
    </lineage>
</organism>